<evidence type="ECO:0000259" key="3">
    <source>
        <dbReference type="PROSITE" id="PS50235"/>
    </source>
</evidence>
<feature type="region of interest" description="Disordered" evidence="2">
    <location>
        <begin position="613"/>
        <end position="635"/>
    </location>
</feature>
<keyword evidence="1" id="KW-0645">Protease</keyword>
<feature type="compositionally biased region" description="Low complexity" evidence="2">
    <location>
        <begin position="409"/>
        <end position="419"/>
    </location>
</feature>
<evidence type="ECO:0000256" key="1">
    <source>
        <dbReference type="RuleBase" id="RU366025"/>
    </source>
</evidence>
<feature type="compositionally biased region" description="Polar residues" evidence="2">
    <location>
        <begin position="613"/>
        <end position="625"/>
    </location>
</feature>
<dbReference type="Gene3D" id="3.90.70.10">
    <property type="entry name" value="Cysteine proteinases"/>
    <property type="match status" value="1"/>
</dbReference>
<proteinExistence type="inferred from homology"/>
<evidence type="ECO:0000256" key="2">
    <source>
        <dbReference type="SAM" id="MobiDB-lite"/>
    </source>
</evidence>
<reference evidence="5" key="1">
    <citation type="journal article" date="2015" name="PLoS Genet.">
        <title>Genome Sequence and Transcriptome Analyses of Chrysochromulina tobin: Metabolic Tools for Enhanced Algal Fitness in the Prominent Order Prymnesiales (Haptophyceae).</title>
        <authorList>
            <person name="Hovde B.T."/>
            <person name="Deodato C.R."/>
            <person name="Hunsperger H.M."/>
            <person name="Ryken S.A."/>
            <person name="Yost W."/>
            <person name="Jha R.K."/>
            <person name="Patterson J."/>
            <person name="Monnat R.J. Jr."/>
            <person name="Barlow S.B."/>
            <person name="Starkenburg S.R."/>
            <person name="Cattolico R.A."/>
        </authorList>
    </citation>
    <scope>NUCLEOTIDE SEQUENCE</scope>
    <source>
        <strain evidence="5">CCMP291</strain>
    </source>
</reference>
<dbReference type="GO" id="GO:0006508">
    <property type="term" value="P:proteolysis"/>
    <property type="evidence" value="ECO:0007669"/>
    <property type="project" value="UniProtKB-KW"/>
</dbReference>
<dbReference type="InterPro" id="IPR038765">
    <property type="entry name" value="Papain-like_cys_pep_sf"/>
</dbReference>
<keyword evidence="1" id="KW-0833">Ubl conjugation pathway</keyword>
<feature type="non-terminal residue" evidence="4">
    <location>
        <position position="1"/>
    </location>
</feature>
<dbReference type="PANTHER" id="PTHR24006">
    <property type="entry name" value="UBIQUITIN CARBOXYL-TERMINAL HYDROLASE"/>
    <property type="match status" value="1"/>
</dbReference>
<protein>
    <recommendedName>
        <fullName evidence="1">Ubiquitin carboxyl-terminal hydrolase</fullName>
        <ecNumber evidence="1">3.4.19.12</ecNumber>
    </recommendedName>
</protein>
<feature type="compositionally biased region" description="Low complexity" evidence="2">
    <location>
        <begin position="569"/>
        <end position="588"/>
    </location>
</feature>
<gene>
    <name evidence="4" type="ORF">Ctob_002036</name>
</gene>
<keyword evidence="1" id="KW-0788">Thiol protease</keyword>
<dbReference type="Proteomes" id="UP000037460">
    <property type="component" value="Unassembled WGS sequence"/>
</dbReference>
<dbReference type="PROSITE" id="PS50235">
    <property type="entry name" value="USP_3"/>
    <property type="match status" value="1"/>
</dbReference>
<dbReference type="PROSITE" id="PS00972">
    <property type="entry name" value="USP_1"/>
    <property type="match status" value="1"/>
</dbReference>
<keyword evidence="1 4" id="KW-0378">Hydrolase</keyword>
<feature type="domain" description="USP" evidence="3">
    <location>
        <begin position="109"/>
        <end position="517"/>
    </location>
</feature>
<dbReference type="OrthoDB" id="289038at2759"/>
<dbReference type="InterPro" id="IPR001394">
    <property type="entry name" value="Peptidase_C19_UCH"/>
</dbReference>
<evidence type="ECO:0000313" key="4">
    <source>
        <dbReference type="EMBL" id="KOO22868.1"/>
    </source>
</evidence>
<dbReference type="Pfam" id="PF00443">
    <property type="entry name" value="UCH"/>
    <property type="match status" value="1"/>
</dbReference>
<dbReference type="GO" id="GO:0004843">
    <property type="term" value="F:cysteine-type deubiquitinase activity"/>
    <property type="evidence" value="ECO:0007669"/>
    <property type="project" value="UniProtKB-UniRule"/>
</dbReference>
<dbReference type="InterPro" id="IPR050164">
    <property type="entry name" value="Peptidase_C19"/>
</dbReference>
<comment type="similarity">
    <text evidence="1">Belongs to the peptidase C19 family.</text>
</comment>
<dbReference type="GO" id="GO:0005829">
    <property type="term" value="C:cytosol"/>
    <property type="evidence" value="ECO:0007669"/>
    <property type="project" value="TreeGrafter"/>
</dbReference>
<dbReference type="EC" id="3.4.19.12" evidence="1"/>
<dbReference type="PROSITE" id="PS00973">
    <property type="entry name" value="USP_2"/>
    <property type="match status" value="1"/>
</dbReference>
<dbReference type="PANTHER" id="PTHR24006:SF702">
    <property type="entry name" value="UBIQUITIN CARBOXYL-TERMINAL HYDROLASE 47"/>
    <property type="match status" value="1"/>
</dbReference>
<dbReference type="InterPro" id="IPR028889">
    <property type="entry name" value="USP"/>
</dbReference>
<sequence length="635" mass="65728">VAEECNLVVGTFALCSNSFTLKLDDPGADATKLLEIGCTQKQRLRVEGINGRIPEAAASTAGSGSSVAAQALGTVALWSAGRADGQQHVYGPLARGIASSAEVNADGFIGLINQGATCYLSSLVQSLFMTPQFRAAMYDLGAPTAGSGVISRELQRVFVQLQTSKAQAVDTKALTGSFGWTQADAFMQHDVQELLRVLFDALETELEGSAQYEHIRRIYRGEWCDYVRCKTCGTTSSRPSAFDDVNLAIRTFDAAQTPIRSLAAAIEAFIEPETLEGDNAYHCEHCASKQPALKGLRFTMLPPVLCLGLKRFDFDFAELRRVKLHHSVAVPAMLSASTFLEDRAVRQAKRKLAGDNFEADSGEGGSSTDAVSSPEPEVSLECNDGAAGGDISNGDGGLTEGGAGDDGEPASGEAAGGQAASGKAASAVASGEAASGEGGNSTSSAADQYELFSMLMHSGSALAGHYFCFIKDLSSGTWYKFNDSSVSLATDSQLQAAMGATENGSAGSTYMVFYRRVDSAEPLVPPVNVPPGLQEASLAGPIEGFGHQSSSSSDAMMVGAAESSSTAYTSDAPGSAGTSSTSASSTDPVCGPSLIGPMPQGVVWPEIGACSSLATTSTNSGSSSEKGVVIGRRAR</sequence>
<accession>A0A0M0J9G5</accession>
<keyword evidence="5" id="KW-1185">Reference proteome</keyword>
<feature type="region of interest" description="Disordered" evidence="2">
    <location>
        <begin position="566"/>
        <end position="594"/>
    </location>
</feature>
<dbReference type="GO" id="GO:0016579">
    <property type="term" value="P:protein deubiquitination"/>
    <property type="evidence" value="ECO:0007669"/>
    <property type="project" value="InterPro"/>
</dbReference>
<dbReference type="EMBL" id="JWZX01003243">
    <property type="protein sequence ID" value="KOO22868.1"/>
    <property type="molecule type" value="Genomic_DNA"/>
</dbReference>
<feature type="region of interest" description="Disordered" evidence="2">
    <location>
        <begin position="354"/>
        <end position="419"/>
    </location>
</feature>
<dbReference type="GO" id="GO:0005634">
    <property type="term" value="C:nucleus"/>
    <property type="evidence" value="ECO:0007669"/>
    <property type="project" value="TreeGrafter"/>
</dbReference>
<name>A0A0M0J9G5_9EUKA</name>
<dbReference type="SUPFAM" id="SSF54001">
    <property type="entry name" value="Cysteine proteinases"/>
    <property type="match status" value="1"/>
</dbReference>
<comment type="catalytic activity">
    <reaction evidence="1">
        <text>Thiol-dependent hydrolysis of ester, thioester, amide, peptide and isopeptide bonds formed by the C-terminal Gly of ubiquitin (a 76-residue protein attached to proteins as an intracellular targeting signal).</text>
        <dbReference type="EC" id="3.4.19.12"/>
    </reaction>
</comment>
<dbReference type="InterPro" id="IPR018200">
    <property type="entry name" value="USP_CS"/>
</dbReference>
<dbReference type="AlphaFoldDB" id="A0A0M0J9G5"/>
<comment type="caution">
    <text evidence="4">The sequence shown here is derived from an EMBL/GenBank/DDBJ whole genome shotgun (WGS) entry which is preliminary data.</text>
</comment>
<organism evidence="4 5">
    <name type="scientific">Chrysochromulina tobinii</name>
    <dbReference type="NCBI Taxonomy" id="1460289"/>
    <lineage>
        <taxon>Eukaryota</taxon>
        <taxon>Haptista</taxon>
        <taxon>Haptophyta</taxon>
        <taxon>Prymnesiophyceae</taxon>
        <taxon>Prymnesiales</taxon>
        <taxon>Chrysochromulinaceae</taxon>
        <taxon>Chrysochromulina</taxon>
    </lineage>
</organism>
<evidence type="ECO:0000313" key="5">
    <source>
        <dbReference type="Proteomes" id="UP000037460"/>
    </source>
</evidence>